<dbReference type="SUPFAM" id="SSF54928">
    <property type="entry name" value="RNA-binding domain, RBD"/>
    <property type="match status" value="1"/>
</dbReference>
<organism evidence="3 4">
    <name type="scientific">Brassica carinata</name>
    <name type="common">Ethiopian mustard</name>
    <name type="synonym">Abyssinian cabbage</name>
    <dbReference type="NCBI Taxonomy" id="52824"/>
    <lineage>
        <taxon>Eukaryota</taxon>
        <taxon>Viridiplantae</taxon>
        <taxon>Streptophyta</taxon>
        <taxon>Embryophyta</taxon>
        <taxon>Tracheophyta</taxon>
        <taxon>Spermatophyta</taxon>
        <taxon>Magnoliopsida</taxon>
        <taxon>eudicotyledons</taxon>
        <taxon>Gunneridae</taxon>
        <taxon>Pentapetalae</taxon>
        <taxon>rosids</taxon>
        <taxon>malvids</taxon>
        <taxon>Brassicales</taxon>
        <taxon>Brassicaceae</taxon>
        <taxon>Brassiceae</taxon>
        <taxon>Brassica</taxon>
    </lineage>
</organism>
<proteinExistence type="predicted"/>
<protein>
    <recommendedName>
        <fullName evidence="2">RRM domain-containing protein</fullName>
    </recommendedName>
</protein>
<sequence length="143" mass="16308">MYCVKKSELLDRESEDPAVRLALGETKVISETKEAFAKAGVNVTSLEEFATGKTTRLGYPKRNNRHAGFAFVEFETKQEALNAKMALSDIHLYGRPLVLEWAKDDNSMKAIRVRYAAKYMDQEYDNPRKLRRSSTVVSKKNEV</sequence>
<dbReference type="OrthoDB" id="439639at2759"/>
<evidence type="ECO:0000259" key="2">
    <source>
        <dbReference type="PROSITE" id="PS50102"/>
    </source>
</evidence>
<dbReference type="InterPro" id="IPR012677">
    <property type="entry name" value="Nucleotide-bd_a/b_plait_sf"/>
</dbReference>
<accession>A0A8X7UEE5</accession>
<dbReference type="Gene3D" id="3.30.70.330">
    <property type="match status" value="1"/>
</dbReference>
<feature type="domain" description="RRM" evidence="2">
    <location>
        <begin position="30"/>
        <end position="104"/>
    </location>
</feature>
<dbReference type="PROSITE" id="PS50102">
    <property type="entry name" value="RRM"/>
    <property type="match status" value="1"/>
</dbReference>
<dbReference type="Pfam" id="PF00076">
    <property type="entry name" value="RRM_1"/>
    <property type="match status" value="1"/>
</dbReference>
<name>A0A8X7UEE5_BRACI</name>
<dbReference type="Proteomes" id="UP000886595">
    <property type="component" value="Unassembled WGS sequence"/>
</dbReference>
<dbReference type="AlphaFoldDB" id="A0A8X7UEE5"/>
<dbReference type="InterPro" id="IPR000504">
    <property type="entry name" value="RRM_dom"/>
</dbReference>
<evidence type="ECO:0000313" key="3">
    <source>
        <dbReference type="EMBL" id="KAG2275717.1"/>
    </source>
</evidence>
<keyword evidence="1" id="KW-0694">RNA-binding</keyword>
<comment type="caution">
    <text evidence="3">The sequence shown here is derived from an EMBL/GenBank/DDBJ whole genome shotgun (WGS) entry which is preliminary data.</text>
</comment>
<dbReference type="InterPro" id="IPR035979">
    <property type="entry name" value="RBD_domain_sf"/>
</dbReference>
<keyword evidence="4" id="KW-1185">Reference proteome</keyword>
<gene>
    <name evidence="3" type="ORF">Bca52824_058272</name>
</gene>
<reference evidence="3 4" key="1">
    <citation type="submission" date="2020-02" db="EMBL/GenBank/DDBJ databases">
        <authorList>
            <person name="Ma Q."/>
            <person name="Huang Y."/>
            <person name="Song X."/>
            <person name="Pei D."/>
        </authorList>
    </citation>
    <scope>NUCLEOTIDE SEQUENCE [LARGE SCALE GENOMIC DNA]</scope>
    <source>
        <strain evidence="3">Sxm20200214</strain>
        <tissue evidence="3">Leaf</tissue>
    </source>
</reference>
<dbReference type="GO" id="GO:0003723">
    <property type="term" value="F:RNA binding"/>
    <property type="evidence" value="ECO:0007669"/>
    <property type="project" value="UniProtKB-UniRule"/>
</dbReference>
<evidence type="ECO:0000256" key="1">
    <source>
        <dbReference type="PROSITE-ProRule" id="PRU00176"/>
    </source>
</evidence>
<dbReference type="EMBL" id="JAAMPC010000012">
    <property type="protein sequence ID" value="KAG2275717.1"/>
    <property type="molecule type" value="Genomic_DNA"/>
</dbReference>
<evidence type="ECO:0000313" key="4">
    <source>
        <dbReference type="Proteomes" id="UP000886595"/>
    </source>
</evidence>